<organism evidence="3 4">
    <name type="scientific">Candidatus Yanofskybacteria bacterium RIFCSPLOWO2_01_FULL_43_22</name>
    <dbReference type="NCBI Taxonomy" id="1802695"/>
    <lineage>
        <taxon>Bacteria</taxon>
        <taxon>Candidatus Yanofskyibacteriota</taxon>
    </lineage>
</organism>
<comment type="similarity">
    <text evidence="1">Belongs to the TolB family.</text>
</comment>
<dbReference type="STRING" id="1802695.A3A13_01790"/>
<sequence>MKIKGVFVVLLVSCLLPLVSSNAEAQFGKNNVRYGQLDQFYESYRFDIWHNLDTSDPVQKEYLEMVIANLENARDWMGGQKIYGHTIEKRIPILLCDTHSCMESLNLVGGFLPEGVGAFVEVERKRMALKADFSKPLSRAIGVHELAHEFQHNIWNPSLTEIQRMKITGERPRPLWFFEGGAEFIAGLYEPHTRDDIRGVDQRIISSDRHFIPTWEALMNERVPSYLMTMVFDFLKTEFSNEEEGFDAGVAFQVQGFKQIRVGLGELLYDLTKGELGNPDVNSEKFDQAITKFWMDKYGDEVNNGPKPNEGNDNFDGRLVMPWDHSAPMSSPVLSPDGTQLAAFTVLKYGVSLVRYEIPKEKVYIPKEEREKLGNGSKAFSSNGSGKLVNLTSQLPPMPWEYLISQGFETWPFNGFDASWSPDGKKIAFFARISRDHALVLIDTETGKVLRKIELPLDQAFSPSFSSDGNWVYFSAAENVARDIWAIYVGDPNTVQIQRITNNKNFATAPVVSPDGTKVVYIDQDGDFQHLFLHYLGEGRQEQLTFGEFNDGWPSWSDDGSTIVYASDEAGGIWNLYTLDLTMRTVRQWTEFPLGLKTPVFAKGTTDTVYYVSPGDDTQSGGVYDKVFEAKLKKPIREYAVRDTGPVEGYVFNPLRDLFKFELDENQLLNPKEPPERWKCGGGNISLGVSTYWGMFGQSYFGCSNLLETKQHVAQFASYGSFKIFDYSYQNQEKQTSWRWGAHRYQMPYYYQFYDVVNRYPAQLILNNTWITESALDLYTEYPQNKFNRLELFSRLRNRSFSLFGYDVKDLNEDMFTVDSGFTDQDVQMYRFLRNSAGSNFVFGAAYVRDTVIYSNNTWGPFHGNALRTQVEFAPPMGKEFQGFVSASVAARTYRHLGSSSLFAGRAEFMTTSRANGDFMLLCGPDRLRGCEYGSIAGNQVGYASGELRFPIPGTYVLGIPVRGFLFADAALARFNDEIFPAQKLKKYGFGAQYIIPIIGLPAQSVWTRDNGKWNPSFYVTLHW</sequence>
<protein>
    <recommendedName>
        <fullName evidence="5">Bacterial surface antigen (D15) domain-containing protein</fullName>
    </recommendedName>
</protein>
<dbReference type="Gene3D" id="2.40.160.50">
    <property type="entry name" value="membrane protein fhac: a member of the omp85/tpsb transporter family"/>
    <property type="match status" value="1"/>
</dbReference>
<accession>A0A1F8GFC6</accession>
<dbReference type="Gene3D" id="2.120.10.30">
    <property type="entry name" value="TolB, C-terminal domain"/>
    <property type="match status" value="2"/>
</dbReference>
<evidence type="ECO:0000313" key="3">
    <source>
        <dbReference type="EMBL" id="OGN23760.1"/>
    </source>
</evidence>
<dbReference type="Proteomes" id="UP000178911">
    <property type="component" value="Unassembled WGS sequence"/>
</dbReference>
<evidence type="ECO:0008006" key="5">
    <source>
        <dbReference type="Google" id="ProtNLM"/>
    </source>
</evidence>
<gene>
    <name evidence="3" type="ORF">A3A13_01790</name>
</gene>
<evidence type="ECO:0000313" key="4">
    <source>
        <dbReference type="Proteomes" id="UP000178911"/>
    </source>
</evidence>
<evidence type="ECO:0000256" key="2">
    <source>
        <dbReference type="SAM" id="SignalP"/>
    </source>
</evidence>
<comment type="caution">
    <text evidence="3">The sequence shown here is derived from an EMBL/GenBank/DDBJ whole genome shotgun (WGS) entry which is preliminary data.</text>
</comment>
<reference evidence="3 4" key="1">
    <citation type="journal article" date="2016" name="Nat. Commun.">
        <title>Thousands of microbial genomes shed light on interconnected biogeochemical processes in an aquifer system.</title>
        <authorList>
            <person name="Anantharaman K."/>
            <person name="Brown C.T."/>
            <person name="Hug L.A."/>
            <person name="Sharon I."/>
            <person name="Castelle C.J."/>
            <person name="Probst A.J."/>
            <person name="Thomas B.C."/>
            <person name="Singh A."/>
            <person name="Wilkins M.J."/>
            <person name="Karaoz U."/>
            <person name="Brodie E.L."/>
            <person name="Williams K.H."/>
            <person name="Hubbard S.S."/>
            <person name="Banfield J.F."/>
        </authorList>
    </citation>
    <scope>NUCLEOTIDE SEQUENCE [LARGE SCALE GENOMIC DNA]</scope>
</reference>
<dbReference type="PANTHER" id="PTHR36842:SF1">
    <property type="entry name" value="PROTEIN TOLB"/>
    <property type="match status" value="1"/>
</dbReference>
<evidence type="ECO:0000256" key="1">
    <source>
        <dbReference type="ARBA" id="ARBA00009820"/>
    </source>
</evidence>
<dbReference type="Pfam" id="PF07676">
    <property type="entry name" value="PD40"/>
    <property type="match status" value="4"/>
</dbReference>
<proteinExistence type="inferred from homology"/>
<dbReference type="SUPFAM" id="SSF82171">
    <property type="entry name" value="DPP6 N-terminal domain-like"/>
    <property type="match status" value="1"/>
</dbReference>
<dbReference type="AlphaFoldDB" id="A0A1F8GFC6"/>
<name>A0A1F8GFC6_9BACT</name>
<feature type="chain" id="PRO_5009535605" description="Bacterial surface antigen (D15) domain-containing protein" evidence="2">
    <location>
        <begin position="26"/>
        <end position="1024"/>
    </location>
</feature>
<dbReference type="InterPro" id="IPR011042">
    <property type="entry name" value="6-blade_b-propeller_TolB-like"/>
</dbReference>
<feature type="signal peptide" evidence="2">
    <location>
        <begin position="1"/>
        <end position="25"/>
    </location>
</feature>
<dbReference type="EMBL" id="MGKJ01000015">
    <property type="protein sequence ID" value="OGN23760.1"/>
    <property type="molecule type" value="Genomic_DNA"/>
</dbReference>
<keyword evidence="2" id="KW-0732">Signal</keyword>
<dbReference type="InterPro" id="IPR011659">
    <property type="entry name" value="WD40"/>
</dbReference>
<dbReference type="PANTHER" id="PTHR36842">
    <property type="entry name" value="PROTEIN TOLB HOMOLOG"/>
    <property type="match status" value="1"/>
</dbReference>